<dbReference type="Gene3D" id="3.40.50.720">
    <property type="entry name" value="NAD(P)-binding Rossmann-like Domain"/>
    <property type="match status" value="1"/>
</dbReference>
<dbReference type="InterPro" id="IPR013549">
    <property type="entry name" value="DUF1731"/>
</dbReference>
<organism evidence="4 5">
    <name type="scientific">Rhodocytophaga aerolata</name>
    <dbReference type="NCBI Taxonomy" id="455078"/>
    <lineage>
        <taxon>Bacteria</taxon>
        <taxon>Pseudomonadati</taxon>
        <taxon>Bacteroidota</taxon>
        <taxon>Cytophagia</taxon>
        <taxon>Cytophagales</taxon>
        <taxon>Rhodocytophagaceae</taxon>
        <taxon>Rhodocytophaga</taxon>
    </lineage>
</organism>
<dbReference type="NCBIfam" id="TIGR01777">
    <property type="entry name" value="yfcH"/>
    <property type="match status" value="1"/>
</dbReference>
<evidence type="ECO:0000313" key="5">
    <source>
        <dbReference type="Proteomes" id="UP001168528"/>
    </source>
</evidence>
<sequence length="303" mass="32864">MSQNVLITGGTGLVGQRLTQLLLQEGYQVSYLSRSKEPINGVHVYAWDIENGSIENGAVEKADYIIHLAGAGVADKRWTSSRKREILESRTKSADLLYKTLQRGSHQVKSVIAASAIGYYGYDTGNALITEDSPAGDDFLADVCQQWEFSVGQIRQLGIRTVSFRIGIVLSPQGGALAKLLQTIKVGAGAAIGSGKQYFSWVHIEDVCRAFMKAMTDDTMEGIYNLTAPNPVTNEQLTKQTADVLEKPLLLPNVPGFALKLGMGEMANAVLGGSNVSSQRLQATGYHFLFPELKPALEDLLIE</sequence>
<dbReference type="RefSeq" id="WP_302039888.1">
    <property type="nucleotide sequence ID" value="NZ_JAUKPO010000016.1"/>
</dbReference>
<dbReference type="PANTHER" id="PTHR11092">
    <property type="entry name" value="SUGAR NUCLEOTIDE EPIMERASE RELATED"/>
    <property type="match status" value="1"/>
</dbReference>
<evidence type="ECO:0000259" key="2">
    <source>
        <dbReference type="Pfam" id="PF01370"/>
    </source>
</evidence>
<evidence type="ECO:0000259" key="3">
    <source>
        <dbReference type="Pfam" id="PF08338"/>
    </source>
</evidence>
<comment type="caution">
    <text evidence="4">The sequence shown here is derived from an EMBL/GenBank/DDBJ whole genome shotgun (WGS) entry which is preliminary data.</text>
</comment>
<gene>
    <name evidence="4" type="ORF">Q0590_22610</name>
</gene>
<keyword evidence="5" id="KW-1185">Reference proteome</keyword>
<dbReference type="Proteomes" id="UP001168528">
    <property type="component" value="Unassembled WGS sequence"/>
</dbReference>
<dbReference type="Pfam" id="PF08338">
    <property type="entry name" value="DUF1731"/>
    <property type="match status" value="1"/>
</dbReference>
<feature type="domain" description="NAD-dependent epimerase/dehydratase" evidence="2">
    <location>
        <begin position="5"/>
        <end position="226"/>
    </location>
</feature>
<dbReference type="Pfam" id="PF01370">
    <property type="entry name" value="Epimerase"/>
    <property type="match status" value="1"/>
</dbReference>
<accession>A0ABT8RAG2</accession>
<dbReference type="SUPFAM" id="SSF51735">
    <property type="entry name" value="NAD(P)-binding Rossmann-fold domains"/>
    <property type="match status" value="1"/>
</dbReference>
<dbReference type="EMBL" id="JAUKPO010000016">
    <property type="protein sequence ID" value="MDO1449086.1"/>
    <property type="molecule type" value="Genomic_DNA"/>
</dbReference>
<reference evidence="4" key="1">
    <citation type="submission" date="2023-07" db="EMBL/GenBank/DDBJ databases">
        <title>The genome sequence of Rhodocytophaga aerolata KACC 12507.</title>
        <authorList>
            <person name="Zhang X."/>
        </authorList>
    </citation>
    <scope>NUCLEOTIDE SEQUENCE</scope>
    <source>
        <strain evidence="4">KACC 12507</strain>
    </source>
</reference>
<comment type="similarity">
    <text evidence="1">Belongs to the NAD(P)-dependent epimerase/dehydratase family. SDR39U1 subfamily.</text>
</comment>
<dbReference type="InterPro" id="IPR036291">
    <property type="entry name" value="NAD(P)-bd_dom_sf"/>
</dbReference>
<evidence type="ECO:0000256" key="1">
    <source>
        <dbReference type="ARBA" id="ARBA00009353"/>
    </source>
</evidence>
<dbReference type="InterPro" id="IPR001509">
    <property type="entry name" value="Epimerase_deHydtase"/>
</dbReference>
<dbReference type="InterPro" id="IPR010099">
    <property type="entry name" value="SDR39U1"/>
</dbReference>
<evidence type="ECO:0000313" key="4">
    <source>
        <dbReference type="EMBL" id="MDO1449086.1"/>
    </source>
</evidence>
<name>A0ABT8RAG2_9BACT</name>
<feature type="domain" description="DUF1731" evidence="3">
    <location>
        <begin position="254"/>
        <end position="300"/>
    </location>
</feature>
<dbReference type="PANTHER" id="PTHR11092:SF0">
    <property type="entry name" value="EPIMERASE FAMILY PROTEIN SDR39U1"/>
    <property type="match status" value="1"/>
</dbReference>
<protein>
    <submittedName>
        <fullName evidence="4">TIGR01777 family oxidoreductase</fullName>
    </submittedName>
</protein>
<proteinExistence type="inferred from homology"/>